<sequence length="120" mass="13306">MPNPEDCKEPLRVQVAPDRVLILLGKCSLGNVPGDEPIRSHASSNLFSEIADSEVPGESLVLLMYSIELTDIELTVSLNTIEKLRNNKLFRPLYLGNKGALLCASVLREQRGLTKFLTDR</sequence>
<dbReference type="Proteomes" id="UP000617340">
    <property type="component" value="Unassembled WGS sequence"/>
</dbReference>
<organism evidence="1 2">
    <name type="scientific">Vespula germanica</name>
    <name type="common">German yellow jacket</name>
    <name type="synonym">Paravespula germanica</name>
    <dbReference type="NCBI Taxonomy" id="30212"/>
    <lineage>
        <taxon>Eukaryota</taxon>
        <taxon>Metazoa</taxon>
        <taxon>Ecdysozoa</taxon>
        <taxon>Arthropoda</taxon>
        <taxon>Hexapoda</taxon>
        <taxon>Insecta</taxon>
        <taxon>Pterygota</taxon>
        <taxon>Neoptera</taxon>
        <taxon>Endopterygota</taxon>
        <taxon>Hymenoptera</taxon>
        <taxon>Apocrita</taxon>
        <taxon>Aculeata</taxon>
        <taxon>Vespoidea</taxon>
        <taxon>Vespidae</taxon>
        <taxon>Vespinae</taxon>
        <taxon>Vespula</taxon>
    </lineage>
</organism>
<reference evidence="1" key="1">
    <citation type="journal article" date="2020" name="G3 (Bethesda)">
        <title>High-Quality Assemblies for Three Invasive Social Wasps from the &lt;i&gt;Vespula&lt;/i&gt; Genus.</title>
        <authorList>
            <person name="Harrop T.W.R."/>
            <person name="Guhlin J."/>
            <person name="McLaughlin G.M."/>
            <person name="Permina E."/>
            <person name="Stockwell P."/>
            <person name="Gilligan J."/>
            <person name="Le Lec M.F."/>
            <person name="Gruber M.A.M."/>
            <person name="Quinn O."/>
            <person name="Lovegrove M."/>
            <person name="Duncan E.J."/>
            <person name="Remnant E.J."/>
            <person name="Van Eeckhoven J."/>
            <person name="Graham B."/>
            <person name="Knapp R.A."/>
            <person name="Langford K.W."/>
            <person name="Kronenberg Z."/>
            <person name="Press M.O."/>
            <person name="Eacker S.M."/>
            <person name="Wilson-Rankin E.E."/>
            <person name="Purcell J."/>
            <person name="Lester P.J."/>
            <person name="Dearden P.K."/>
        </authorList>
    </citation>
    <scope>NUCLEOTIDE SEQUENCE</scope>
    <source>
        <strain evidence="1">Linc-1</strain>
    </source>
</reference>
<evidence type="ECO:0000313" key="1">
    <source>
        <dbReference type="EMBL" id="KAF7414084.1"/>
    </source>
</evidence>
<dbReference type="AlphaFoldDB" id="A0A834NMJ1"/>
<evidence type="ECO:0000313" key="2">
    <source>
        <dbReference type="Proteomes" id="UP000617340"/>
    </source>
</evidence>
<proteinExistence type="predicted"/>
<keyword evidence="2" id="KW-1185">Reference proteome</keyword>
<comment type="caution">
    <text evidence="1">The sequence shown here is derived from an EMBL/GenBank/DDBJ whole genome shotgun (WGS) entry which is preliminary data.</text>
</comment>
<dbReference type="EMBL" id="JACSDZ010000002">
    <property type="protein sequence ID" value="KAF7414084.1"/>
    <property type="molecule type" value="Genomic_DNA"/>
</dbReference>
<gene>
    <name evidence="1" type="ORF">HZH68_002573</name>
</gene>
<accession>A0A834NMJ1</accession>
<name>A0A834NMJ1_VESGE</name>
<protein>
    <submittedName>
        <fullName evidence="1">Uncharacterized protein</fullName>
    </submittedName>
</protein>